<dbReference type="eggNOG" id="COG2304">
    <property type="taxonomic scope" value="Bacteria"/>
</dbReference>
<dbReference type="SUPFAM" id="SSF53300">
    <property type="entry name" value="vWA-like"/>
    <property type="match status" value="1"/>
</dbReference>
<dbReference type="STRING" id="1346791.M529_18400"/>
<dbReference type="Proteomes" id="UP000015523">
    <property type="component" value="Unassembled WGS sequence"/>
</dbReference>
<keyword evidence="3" id="KW-1185">Reference proteome</keyword>
<sequence>MGKMNTHHMGFLTRLMRDRAGNTLAIVAAALIPLVAVVGAGVDFSRTYLVKARLQQACDAGALAGRRSMSGTVLTQADKDEALRYFNFNFPTRLMESAAMSTTDATAPNHVASSLQDGQLHLEATTSVPTTLLRIVGINDMRVSVECLGEEYYVNTDLMLVLDTTGSMNCYLKDTNCAQETEKPTSGTDKSKMLEMRNALKTLYTNLRPAQLALESKNLRMRIGFVPFSITTNVGKLIRAVNSDYVLTSYRYRNGSGNLKTATSWSTSWMDSTWSGCIEERSTSTALTSTSTTIPSDAYDLNVSKIPDSDATRWAPYDFSTSGEQSMGSVTGSSYYKAACPKPAVRLKAWASQAEFDGQVDTLTQGDGGTYHDIGMIWGLRLIANDGIFGADNPDKFNNVKVRRTIVLMTDGNYQAFRDAYTAYGVAKYAGRTASAGTSDTNLEAIHRRRLQLICSMAKSDPYNIDVWVIGVLSGATPDAEVKACATNTSQYINVSNATDLANAFKRISDKVGNLRLGE</sequence>
<proteinExistence type="predicted"/>
<organism evidence="2 3">
    <name type="scientific">Sphingobium ummariense RL-3</name>
    <dbReference type="NCBI Taxonomy" id="1346791"/>
    <lineage>
        <taxon>Bacteria</taxon>
        <taxon>Pseudomonadati</taxon>
        <taxon>Pseudomonadota</taxon>
        <taxon>Alphaproteobacteria</taxon>
        <taxon>Sphingomonadales</taxon>
        <taxon>Sphingomonadaceae</taxon>
        <taxon>Sphingobium</taxon>
    </lineage>
</organism>
<evidence type="ECO:0000313" key="3">
    <source>
        <dbReference type="Proteomes" id="UP000015523"/>
    </source>
</evidence>
<dbReference type="AlphaFoldDB" id="T0IPG3"/>
<evidence type="ECO:0000259" key="1">
    <source>
        <dbReference type="Pfam" id="PF13400"/>
    </source>
</evidence>
<evidence type="ECO:0000313" key="2">
    <source>
        <dbReference type="EMBL" id="EQB30715.1"/>
    </source>
</evidence>
<dbReference type="InterPro" id="IPR036465">
    <property type="entry name" value="vWFA_dom_sf"/>
</dbReference>
<protein>
    <recommendedName>
        <fullName evidence="1">Putative Flp pilus-assembly TadG-like N-terminal domain-containing protein</fullName>
    </recommendedName>
</protein>
<dbReference type="EMBL" id="AUWY01000118">
    <property type="protein sequence ID" value="EQB30715.1"/>
    <property type="molecule type" value="Genomic_DNA"/>
</dbReference>
<gene>
    <name evidence="2" type="ORF">M529_18400</name>
</gene>
<dbReference type="Gene3D" id="3.40.50.410">
    <property type="entry name" value="von Willebrand factor, type A domain"/>
    <property type="match status" value="1"/>
</dbReference>
<accession>T0IPG3</accession>
<reference evidence="2 3" key="1">
    <citation type="journal article" date="2013" name="Genome Announc.">
        <title>Draft Genome Sequence of Sphingobium ummariense Strain RL-3, a Hexachlorocyclohexane-Degrading Bacterium.</title>
        <authorList>
            <person name="Kohli P."/>
            <person name="Dua A."/>
            <person name="Sangwan N."/>
            <person name="Oldach P."/>
            <person name="Khurana J.P."/>
            <person name="Lal R."/>
        </authorList>
    </citation>
    <scope>NUCLEOTIDE SEQUENCE [LARGE SCALE GENOMIC DNA]</scope>
    <source>
        <strain evidence="2 3">RL-3</strain>
    </source>
</reference>
<dbReference type="eggNOG" id="COG4961">
    <property type="taxonomic scope" value="Bacteria"/>
</dbReference>
<dbReference type="InterPro" id="IPR028087">
    <property type="entry name" value="Tad_N"/>
</dbReference>
<feature type="domain" description="Putative Flp pilus-assembly TadG-like N-terminal" evidence="1">
    <location>
        <begin position="21"/>
        <end position="65"/>
    </location>
</feature>
<comment type="caution">
    <text evidence="2">The sequence shown here is derived from an EMBL/GenBank/DDBJ whole genome shotgun (WGS) entry which is preliminary data.</text>
</comment>
<dbReference type="Pfam" id="PF13400">
    <property type="entry name" value="Tad"/>
    <property type="match status" value="1"/>
</dbReference>
<dbReference type="PATRIC" id="fig|1346791.3.peg.3550"/>
<name>T0IPG3_9SPHN</name>